<feature type="region of interest" description="Disordered" evidence="1">
    <location>
        <begin position="3095"/>
        <end position="3123"/>
    </location>
</feature>
<feature type="region of interest" description="Disordered" evidence="1">
    <location>
        <begin position="2106"/>
        <end position="2166"/>
    </location>
</feature>
<organism evidence="2 3">
    <name type="scientific">Albula glossodonta</name>
    <name type="common">roundjaw bonefish</name>
    <dbReference type="NCBI Taxonomy" id="121402"/>
    <lineage>
        <taxon>Eukaryota</taxon>
        <taxon>Metazoa</taxon>
        <taxon>Chordata</taxon>
        <taxon>Craniata</taxon>
        <taxon>Vertebrata</taxon>
        <taxon>Euteleostomi</taxon>
        <taxon>Actinopterygii</taxon>
        <taxon>Neopterygii</taxon>
        <taxon>Teleostei</taxon>
        <taxon>Albuliformes</taxon>
        <taxon>Albulidae</taxon>
        <taxon>Albula</taxon>
    </lineage>
</organism>
<gene>
    <name evidence="2" type="ORF">JZ751_011957</name>
</gene>
<feature type="compositionally biased region" description="Polar residues" evidence="1">
    <location>
        <begin position="1492"/>
        <end position="1504"/>
    </location>
</feature>
<feature type="region of interest" description="Disordered" evidence="1">
    <location>
        <begin position="3149"/>
        <end position="3168"/>
    </location>
</feature>
<dbReference type="EMBL" id="JAFBMS010000003">
    <property type="protein sequence ID" value="KAG9353833.1"/>
    <property type="molecule type" value="Genomic_DNA"/>
</dbReference>
<feature type="region of interest" description="Disordered" evidence="1">
    <location>
        <begin position="1474"/>
        <end position="1551"/>
    </location>
</feature>
<feature type="region of interest" description="Disordered" evidence="1">
    <location>
        <begin position="2007"/>
        <end position="2057"/>
    </location>
</feature>
<feature type="compositionally biased region" description="Basic and acidic residues" evidence="1">
    <location>
        <begin position="2920"/>
        <end position="2939"/>
    </location>
</feature>
<dbReference type="OrthoDB" id="5974632at2759"/>
<feature type="compositionally biased region" description="Polar residues" evidence="1">
    <location>
        <begin position="2039"/>
        <end position="2056"/>
    </location>
</feature>
<keyword evidence="3" id="KW-1185">Reference proteome</keyword>
<feature type="compositionally biased region" description="Basic and acidic residues" evidence="1">
    <location>
        <begin position="2137"/>
        <end position="2154"/>
    </location>
</feature>
<dbReference type="GO" id="GO:0035869">
    <property type="term" value="C:ciliary transition zone"/>
    <property type="evidence" value="ECO:0007669"/>
    <property type="project" value="TreeGrafter"/>
</dbReference>
<feature type="compositionally biased region" description="Polar residues" evidence="1">
    <location>
        <begin position="2991"/>
        <end position="3016"/>
    </location>
</feature>
<proteinExistence type="predicted"/>
<protein>
    <recommendedName>
        <fullName evidence="4">Ciliogenesis and planar polarity effector 1</fullName>
    </recommendedName>
</protein>
<dbReference type="PANTHER" id="PTHR14492">
    <property type="entry name" value="JBTS17"/>
    <property type="match status" value="1"/>
</dbReference>
<dbReference type="PANTHER" id="PTHR14492:SF4">
    <property type="entry name" value="CILIOGENESIS AND PLANAR POLARITY EFFECTOR 1"/>
    <property type="match status" value="1"/>
</dbReference>
<feature type="compositionally biased region" description="Polar residues" evidence="1">
    <location>
        <begin position="2124"/>
        <end position="2135"/>
    </location>
</feature>
<dbReference type="SUPFAM" id="SSF82171">
    <property type="entry name" value="DPP6 N-terminal domain-like"/>
    <property type="match status" value="1"/>
</dbReference>
<feature type="compositionally biased region" description="Low complexity" evidence="1">
    <location>
        <begin position="2106"/>
        <end position="2120"/>
    </location>
</feature>
<sequence length="3195" mass="354608">MELHLEVVLLSTIKRKKPWPRFCWLGLEKESTFLLDDNRISEINMVSGRTRKKIPKLQPLLQRVVTMTASQNGMWLTGLLVSGEVFLWNKDRGCLKTINTALAVSQLVTAAHGTSVGLSLLVSGDGRRVLLTVLTGQVFLWECSDPQDLAGMRDGIVKGRWQQILPSENSVLPSPQNKEASQHNVFIKGEAMGDCCLSAFTFIEGEELKVTFLKIQWEEGFESKLSSVGYSVHWVTQSYPLTKLSPPCRPLKSRGALIPAFSPDGQLLAITLNQRDPRASQVLFISTQNFVSVSSWLGGCSSKNLSIPSKYVRSYWVANVSWTHRGLYLACVLKRGSLLLLARLGGLISLSTSGCSVELGPAHFLPLHPLVTYRLPESLLPHDVSPTSSCASNQDVLRQRYSVTCHPRLPYLIVSDGYMATVLRIPLHPSPTVLVSNLLLESVEGLERVRKGLVHIKPQMKMLLESMTTLKLSVSLQHQKKQEVAVSAIPLFLQDDTDAREITELYARTQCTGEDDSEDESSQFPGTRVEDRGRLEFASMFDTLHAHPAHQLNEDPENSEDTQDSEEGALSLLVELDQVQRSLLTAWALGVSMGRVLEDRGCLLRCAVHCAVRLASLLQLFPFPGTGNGERKYNPWTSQILPFLRNMFSFLPWDTTCSGTDSCLGLAVELTGQIIHMILSPPPDSVKHQYPNLFSNTLSSALLILQLASHSLDLIYCLPKRDVFHVSDLKGEPVLHCSASDVFSVPFFQEGDMAGITQNALLTQQRPSCRLLEVWRVVYRQALQYQGEMLSQMSHANFTAEQENISKILSQIQQMLQGAGGQLGGAPTLRSVAGEEHFLFGSYEDSAQVWRAELCAERERDGTMTCIVETRYCLALLYGHLFQYRLHEALGLCEHLARQLVRQTKMEVEDRAEPTEELEPLTVAWLLMNVGREAACAVVQSFSRFMAAYFTNHPLTILPPHCVEVLPPIHLPPAQGQRLVPLSQSMVLGEVHRQHLSEVWTVNYALDLLLQGGLLPEAVWLAHCLGDWKTAASLGLAYTIYCRNWFDFTRLKWRELYLPAQLQPGYVFQDQLEYLLGLEDGRLEDQSGTDNKLYKCFTDSMEEEDMELLQMSVQEILKASVMAEVDIISQPLHKLIEAAKDLASCLSGLVPPGLYLPAPPLYCPQPACDSQVSKEDAGLVSERVSRHSISGVLQRVLLLLRSAHCSLSAAQLYITNLQQCRQLLHKKCVQPLKDLPRGLLDFFTSCGFFSSGNYREGHLDTVTSHVVACFRELCGLCWMLHVRDQLSVSCRKYQAARNQVRNSQGCDGVCYISGSDVEQCCMDTLMWACRLLPFSRFLKADEIFQDLVLSLVFELPSIPLVVEILAQVFPEEEESVQVSLREKYSALLQRLRHCTLPASESEGLKDQEREEMVTVLMQEQLSQRRRKWHRIAKHLAPLRRHIWERLEEEGEEGTGANPMFDHFSLGASLSRSTLSDCGRSPVHSDGDRAATPSDTQGKSSFSNKQPREQCKSDTIKSSDKRFKSRHAESEVGWGSVKEPDHGSAESPAQPPIGTWEFELLDEEYPRFLELFLSYILGKGHAEGDDSALPLLSCFSPQLQERELHSLTFDVLTALKRRQTEQRDTVGRKHGASHRPAPQSPQPPPQVSSSTLNVSVQTEVKIRSGVASNVHLLPGLNMGKPQGLFGLRQHSWPVRSAQMQEVWAGTEASQSSTMWTPQSEYKALPAPDTLDLQQEMDPKLEAHFQDLSRLLEWMVRWADRRVLLGHPSRTRSNGTGVAVEGVVMRAKTSTPAILTALRVLERRYTPVLLGTVEHCPYFKVPVGQLVVAPVQPVRVKKLKRERSRMEKYTECPASAVTPIILPLHETPQGDVSQASEVDEVEPEADLGRSLHENGQEGLTPDPENQAVGAQGGSLDEKIGFSPEPERESRLELAQEAEDSVSCISVQIKTLPRVSNSFHDQTLTLADLESEREESRGDVSQVVESGGEEPSLLTNESADLIAEVAVIPKRDESPGPGPVLEPNSESLPIHGVHASSASSAPQQGSTSDAQPPLSQSDPVRQLLPDDLFRLVQLQQLSFISLLQAFGGSLTNVPLAQLNMPLLNQTQQLVAPQSQPSQQAPAHPEQHNSGPATLSSELQPRAEKPDDQGPIHSDKHYYFNSCNENQGESNINNITEDVHEFSDHPEESRGSQPESENFIPSICGLNTASPESTHFLPSFHQQVPILSPTGQSQESSSIFPPVTRLKLLQLQPPQTLLQPPPVCTSTTLLHSTAAPPLPREAWVQDMTSSAARRAEQTLPPLTISAGQDDPVTMRKAAEERKKPAGQLFTVPQRHTSYGQVTKTAWPLPKVPERPMEGKVGGAPLNLLLAPHSHSPPPPHGLPLLHFHHDPNPLSTVSHIPPAASTRPLIRRHNTSLQLLQRDPEPPSKGLPLTILPLNEPRLIPLDVLMGWEKRGPKDIAVPIIQHHFPTDDTQTGPADAAVSSSKRQKRRDEKRNVGKNTGVTFKLESSSVSPTEPERVEPSGSTVEEAFVIPTGSVSSMPETQALACRALSTAAELHAFASSQKRPPEVHDMSTNTEPVSSCSLIDKAISAKLPVCEPVSPETVDLQAEITATPCPDVFLNLQFPSELPYQEHESTETAKQVMDEHGVGRHFINVISLEDEDLLQHLPSYQTSAPENNSPSYPTSIDLHLLAASVSNSTPPVLPVTGQMTEETMQGTQQESCAKTSPSAVHLTQALLEPVQDNVTAGLLMDKEVFSPALRTWRRDENAAHRSPHYNSLPEVDNQEAVQQRINDHLDRDLTNQKMPISIKEISGSSVELKDGEEQWYRQGVGMGETEEGFDTTIDRFGKERAGNLSKDNRGMSDMADTLEELLGVTGISTSLLSPSGTRIDRLIRFDEHERETRADRERQRLRAWMRKKQRERTAEYCRQREERREREHRPFVPSATKNLTSREIYMNKKIKEKKEKMLLQEHHTQRAHDACSLISELLSASPPRSTATTAPQSQSKGQSRRVSTLQRSKSDGRKGRKAQFQTSVPSYLSFDRTSEVLSRAMSRGNQTPASHLGLHRPANALPGDRLSQVTRRGMLTDLRGRGLGKAWKKGMGSPCLESSETGKTGLREEEEEVVSPWNPPLEIRRLLGLEEMCLGESLADEGNESAGCGGGVQQKSLDSLSESTGSILSKLDWTAIEKLLAEEDDV</sequence>
<evidence type="ECO:0008006" key="4">
    <source>
        <dbReference type="Google" id="ProtNLM"/>
    </source>
</evidence>
<dbReference type="Pfam" id="PF15392">
    <property type="entry name" value="Joubert"/>
    <property type="match status" value="1"/>
</dbReference>
<evidence type="ECO:0000313" key="2">
    <source>
        <dbReference type="EMBL" id="KAG9353833.1"/>
    </source>
</evidence>
<feature type="compositionally biased region" description="Basic and acidic residues" evidence="1">
    <location>
        <begin position="1505"/>
        <end position="1529"/>
    </location>
</feature>
<feature type="region of interest" description="Disordered" evidence="1">
    <location>
        <begin position="2919"/>
        <end position="2944"/>
    </location>
</feature>
<feature type="region of interest" description="Disordered" evidence="1">
    <location>
        <begin position="3047"/>
        <end position="3076"/>
    </location>
</feature>
<evidence type="ECO:0000313" key="3">
    <source>
        <dbReference type="Proteomes" id="UP000824540"/>
    </source>
</evidence>
<dbReference type="Proteomes" id="UP000824540">
    <property type="component" value="Unassembled WGS sequence"/>
</dbReference>
<reference evidence="2" key="1">
    <citation type="thesis" date="2021" institute="BYU ScholarsArchive" country="Provo, UT, USA">
        <title>Applications of and Algorithms for Genome Assembly and Genomic Analyses with an Emphasis on Marine Teleosts.</title>
        <authorList>
            <person name="Pickett B.D."/>
        </authorList>
    </citation>
    <scope>NUCLEOTIDE SEQUENCE</scope>
    <source>
        <strain evidence="2">HI-2016</strain>
    </source>
</reference>
<dbReference type="InterPro" id="IPR028236">
    <property type="entry name" value="CPLANE1"/>
</dbReference>
<accession>A0A8T2PR43</accession>
<dbReference type="GO" id="GO:0060271">
    <property type="term" value="P:cilium assembly"/>
    <property type="evidence" value="ECO:0007669"/>
    <property type="project" value="TreeGrafter"/>
</dbReference>
<comment type="caution">
    <text evidence="2">The sequence shown here is derived from an EMBL/GenBank/DDBJ whole genome shotgun (WGS) entry which is preliminary data.</text>
</comment>
<feature type="region of interest" description="Disordered" evidence="1">
    <location>
        <begin position="2990"/>
        <end position="3033"/>
    </location>
</feature>
<name>A0A8T2PR43_9TELE</name>
<feature type="region of interest" description="Disordered" evidence="1">
    <location>
        <begin position="507"/>
        <end position="529"/>
    </location>
</feature>
<feature type="region of interest" description="Disordered" evidence="1">
    <location>
        <begin position="1618"/>
        <end position="1653"/>
    </location>
</feature>
<evidence type="ECO:0000256" key="1">
    <source>
        <dbReference type="SAM" id="MobiDB-lite"/>
    </source>
</evidence>
<feature type="region of interest" description="Disordered" evidence="1">
    <location>
        <begin position="1964"/>
        <end position="1993"/>
    </location>
</feature>
<feature type="compositionally biased region" description="Polar residues" evidence="1">
    <location>
        <begin position="2157"/>
        <end position="2166"/>
    </location>
</feature>
<feature type="region of interest" description="Disordered" evidence="1">
    <location>
        <begin position="2464"/>
        <end position="2522"/>
    </location>
</feature>
<feature type="compositionally biased region" description="Polar residues" evidence="1">
    <location>
        <begin position="2495"/>
        <end position="2511"/>
    </location>
</feature>
<feature type="region of interest" description="Disordered" evidence="1">
    <location>
        <begin position="1889"/>
        <end position="1932"/>
    </location>
</feature>
<feature type="compositionally biased region" description="Basic and acidic residues" evidence="1">
    <location>
        <begin position="1913"/>
        <end position="1931"/>
    </location>
</feature>